<dbReference type="GO" id="GO:0005576">
    <property type="term" value="C:extracellular region"/>
    <property type="evidence" value="ECO:0007669"/>
    <property type="project" value="UniProtKB-SubCell"/>
</dbReference>
<dbReference type="EC" id="3.4.-.-" evidence="11"/>
<feature type="domain" description="Peptidase S8/S53" evidence="10">
    <location>
        <begin position="179"/>
        <end position="418"/>
    </location>
</feature>
<dbReference type="PROSITE" id="PS00137">
    <property type="entry name" value="SUBTILASE_HIS"/>
    <property type="match status" value="1"/>
</dbReference>
<feature type="chain" id="PRO_5043930280" evidence="9">
    <location>
        <begin position="25"/>
        <end position="531"/>
    </location>
</feature>
<dbReference type="EMBL" id="CP158367">
    <property type="protein sequence ID" value="XBX74172.1"/>
    <property type="molecule type" value="Genomic_DNA"/>
</dbReference>
<dbReference type="InterPro" id="IPR050131">
    <property type="entry name" value="Peptidase_S8_subtilisin-like"/>
</dbReference>
<reference evidence="11" key="2">
    <citation type="submission" date="2024-06" db="EMBL/GenBank/DDBJ databases">
        <authorList>
            <person name="Petrova K.O."/>
            <person name="Toshchakov S.V."/>
            <person name="Boltjanskaja Y.V."/>
            <person name="Kevbrin V."/>
        </authorList>
    </citation>
    <scope>NUCLEOTIDE SEQUENCE</scope>
    <source>
        <strain evidence="11">Z-910T</strain>
    </source>
</reference>
<dbReference type="PROSITE" id="PS00136">
    <property type="entry name" value="SUBTILASE_ASP"/>
    <property type="match status" value="1"/>
</dbReference>
<evidence type="ECO:0000256" key="8">
    <source>
        <dbReference type="RuleBase" id="RU003355"/>
    </source>
</evidence>
<organism evidence="11">
    <name type="scientific">Proteinivorax tanatarense</name>
    <dbReference type="NCBI Taxonomy" id="1260629"/>
    <lineage>
        <taxon>Bacteria</taxon>
        <taxon>Bacillati</taxon>
        <taxon>Bacillota</taxon>
        <taxon>Clostridia</taxon>
        <taxon>Eubacteriales</taxon>
        <taxon>Proteinivoracaceae</taxon>
        <taxon>Proteinivorax</taxon>
    </lineage>
</organism>
<evidence type="ECO:0000256" key="1">
    <source>
        <dbReference type="ARBA" id="ARBA00004613"/>
    </source>
</evidence>
<dbReference type="InterPro" id="IPR000209">
    <property type="entry name" value="Peptidase_S8/S53_dom"/>
</dbReference>
<feature type="active site" description="Charge relay system" evidence="7">
    <location>
        <position position="187"/>
    </location>
</feature>
<evidence type="ECO:0000256" key="9">
    <source>
        <dbReference type="SAM" id="SignalP"/>
    </source>
</evidence>
<evidence type="ECO:0000256" key="3">
    <source>
        <dbReference type="ARBA" id="ARBA00022525"/>
    </source>
</evidence>
<dbReference type="InterPro" id="IPR034084">
    <property type="entry name" value="Thermitase-like_dom"/>
</dbReference>
<dbReference type="InterPro" id="IPR023827">
    <property type="entry name" value="Peptidase_S8_Asp-AS"/>
</dbReference>
<dbReference type="InterPro" id="IPR022398">
    <property type="entry name" value="Peptidase_S8_His-AS"/>
</dbReference>
<keyword evidence="9" id="KW-0732">Signal</keyword>
<dbReference type="RefSeq" id="WP_350342930.1">
    <property type="nucleotide sequence ID" value="NZ_CP158367.1"/>
</dbReference>
<comment type="subcellular location">
    <subcellularLocation>
        <location evidence="1">Secreted</location>
    </subcellularLocation>
</comment>
<dbReference type="PRINTS" id="PR00723">
    <property type="entry name" value="SUBTILISIN"/>
</dbReference>
<evidence type="ECO:0000259" key="10">
    <source>
        <dbReference type="Pfam" id="PF00082"/>
    </source>
</evidence>
<dbReference type="InterPro" id="IPR036852">
    <property type="entry name" value="Peptidase_S8/S53_dom_sf"/>
</dbReference>
<keyword evidence="6 7" id="KW-0720">Serine protease</keyword>
<dbReference type="PROSITE" id="PS51892">
    <property type="entry name" value="SUBTILASE"/>
    <property type="match status" value="1"/>
</dbReference>
<comment type="similarity">
    <text evidence="2 7 8">Belongs to the peptidase S8 family.</text>
</comment>
<dbReference type="AlphaFoldDB" id="A0AAU7VK13"/>
<dbReference type="CDD" id="cd07484">
    <property type="entry name" value="Peptidases_S8_Thermitase_like"/>
    <property type="match status" value="1"/>
</dbReference>
<keyword evidence="5 7" id="KW-0378">Hydrolase</keyword>
<evidence type="ECO:0000256" key="2">
    <source>
        <dbReference type="ARBA" id="ARBA00011073"/>
    </source>
</evidence>
<accession>A0AAU7VK13</accession>
<dbReference type="GO" id="GO:0006508">
    <property type="term" value="P:proteolysis"/>
    <property type="evidence" value="ECO:0007669"/>
    <property type="project" value="UniProtKB-KW"/>
</dbReference>
<keyword evidence="4 7" id="KW-0645">Protease</keyword>
<dbReference type="InterPro" id="IPR023828">
    <property type="entry name" value="Peptidase_S8_Ser-AS"/>
</dbReference>
<evidence type="ECO:0000313" key="11">
    <source>
        <dbReference type="EMBL" id="XBX74172.1"/>
    </source>
</evidence>
<evidence type="ECO:0000256" key="5">
    <source>
        <dbReference type="ARBA" id="ARBA00022801"/>
    </source>
</evidence>
<dbReference type="PANTHER" id="PTHR43806">
    <property type="entry name" value="PEPTIDASE S8"/>
    <property type="match status" value="1"/>
</dbReference>
<dbReference type="InterPro" id="IPR015500">
    <property type="entry name" value="Peptidase_S8_subtilisin-rel"/>
</dbReference>
<dbReference type="PROSITE" id="PS00138">
    <property type="entry name" value="SUBTILASE_SER"/>
    <property type="match status" value="1"/>
</dbReference>
<evidence type="ECO:0000256" key="4">
    <source>
        <dbReference type="ARBA" id="ARBA00022670"/>
    </source>
</evidence>
<dbReference type="PANTHER" id="PTHR43806:SF11">
    <property type="entry name" value="CEREVISIN-RELATED"/>
    <property type="match status" value="1"/>
</dbReference>
<dbReference type="Gene3D" id="3.40.50.200">
    <property type="entry name" value="Peptidase S8/S53 domain"/>
    <property type="match status" value="1"/>
</dbReference>
<gene>
    <name evidence="11" type="ORF">PRVXT_002198</name>
</gene>
<evidence type="ECO:0000256" key="6">
    <source>
        <dbReference type="ARBA" id="ARBA00022825"/>
    </source>
</evidence>
<evidence type="ECO:0000256" key="7">
    <source>
        <dbReference type="PROSITE-ProRule" id="PRU01240"/>
    </source>
</evidence>
<reference evidence="11" key="1">
    <citation type="journal article" date="2013" name="Extremophiles">
        <title>Proteinivorax tanatarense gen. nov., sp. nov., an anaerobic, haloalkaliphilic, proteolytic bacterium isolated from a decaying algal bloom, and proposal of Proteinivoraceae fam. nov.</title>
        <authorList>
            <person name="Kevbrin V."/>
            <person name="Boltyanskaya Y."/>
            <person name="Zhilina T."/>
            <person name="Kolganova T."/>
            <person name="Lavrentjeva E."/>
            <person name="Kuznetsov B."/>
        </authorList>
    </citation>
    <scope>NUCLEOTIDE SEQUENCE</scope>
    <source>
        <strain evidence="11">Z-910T</strain>
    </source>
</reference>
<protein>
    <submittedName>
        <fullName evidence="11">S8 family peptidase</fullName>
        <ecNumber evidence="11">3.4.-.-</ecNumber>
    </submittedName>
</protein>
<feature type="signal peptide" evidence="9">
    <location>
        <begin position="1"/>
        <end position="24"/>
    </location>
</feature>
<feature type="active site" description="Charge relay system" evidence="7">
    <location>
        <position position="223"/>
    </location>
</feature>
<name>A0AAU7VK13_9FIRM</name>
<keyword evidence="3" id="KW-0964">Secreted</keyword>
<dbReference type="SUPFAM" id="SSF52743">
    <property type="entry name" value="Subtilisin-like"/>
    <property type="match status" value="1"/>
</dbReference>
<proteinExistence type="inferred from homology"/>
<feature type="active site" description="Charge relay system" evidence="7">
    <location>
        <position position="373"/>
    </location>
</feature>
<dbReference type="Pfam" id="PF00082">
    <property type="entry name" value="Peptidase_S8"/>
    <property type="match status" value="1"/>
</dbReference>
<dbReference type="GO" id="GO:0004252">
    <property type="term" value="F:serine-type endopeptidase activity"/>
    <property type="evidence" value="ECO:0007669"/>
    <property type="project" value="UniProtKB-UniRule"/>
</dbReference>
<sequence length="531" mass="57606">MLKRLSVMVIVIMIVTTFTGAALANEDEQELYSSIEGEMIVTISGQSGFRAQNSQNEFSKHVKAIEKSGFRVKDSLFGEKNEKDISIQNFADDKVEQLTKSMGFVYLVDYSEHFDSITEASKALEKQLVDQGIDVEYIEPNYKLYTLGNPHDDMHPNQQWHYEMINAPQTWSNLTVGSQDVTVAILDTGIDYNHQSLENLVDTSLGINYTTSNENDFMDRQGHGTHVAGTVASYNGVTGVAYNVTLVPVKVLGDDGSGSLYDIINGVIYATDIGADIINMSLGGGLYSPSMNNACEAAAEAGTIPIAASGNDGRASISYPANYDSVMAVGSVDSNGSRSSFSNYGDGLDIVAPGRNIYSTTPNNGYNTFTGTSMAAPHVAGVASLIRSVDSELSTDEVINIINSTAQEAGSFYQYGHGIVDTYAAVSQANGDSDPDPDPDPDPEVDVIGHEVRNTQTWTETSGWWWWTVTEYHISADVYILLSDGTEYYHGQVSDYSSQGYPTIEKTVTGEAVADSTDELIPYTIDIIVEK</sequence>